<dbReference type="Proteomes" id="UP000828390">
    <property type="component" value="Unassembled WGS sequence"/>
</dbReference>
<dbReference type="EMBL" id="JAIWYP010000011">
    <property type="protein sequence ID" value="KAH3742373.1"/>
    <property type="molecule type" value="Genomic_DNA"/>
</dbReference>
<protein>
    <submittedName>
        <fullName evidence="1">Uncharacterized protein</fullName>
    </submittedName>
</protein>
<comment type="caution">
    <text evidence="1">The sequence shown here is derived from an EMBL/GenBank/DDBJ whole genome shotgun (WGS) entry which is preliminary data.</text>
</comment>
<proteinExistence type="predicted"/>
<gene>
    <name evidence="1" type="ORF">DPMN_049114</name>
</gene>
<accession>A0A9D4I2Z9</accession>
<sequence length="68" mass="8081">MGSGRRLHHNHHNHHKLGEKLLNGMRSTPLMRQLMQFAENNLENLGEDEQALTVFSEACKRRYRREKQ</sequence>
<evidence type="ECO:0000313" key="1">
    <source>
        <dbReference type="EMBL" id="KAH3742373.1"/>
    </source>
</evidence>
<dbReference type="AlphaFoldDB" id="A0A9D4I2Z9"/>
<reference evidence="1" key="2">
    <citation type="submission" date="2020-11" db="EMBL/GenBank/DDBJ databases">
        <authorList>
            <person name="McCartney M.A."/>
            <person name="Auch B."/>
            <person name="Kono T."/>
            <person name="Mallez S."/>
            <person name="Becker A."/>
            <person name="Gohl D.M."/>
            <person name="Silverstein K.A.T."/>
            <person name="Koren S."/>
            <person name="Bechman K.B."/>
            <person name="Herman A."/>
            <person name="Abrahante J.E."/>
            <person name="Garbe J."/>
        </authorList>
    </citation>
    <scope>NUCLEOTIDE SEQUENCE</scope>
    <source>
        <strain evidence="1">Duluth1</strain>
        <tissue evidence="1">Whole animal</tissue>
    </source>
</reference>
<organism evidence="1 2">
    <name type="scientific">Dreissena polymorpha</name>
    <name type="common">Zebra mussel</name>
    <name type="synonym">Mytilus polymorpha</name>
    <dbReference type="NCBI Taxonomy" id="45954"/>
    <lineage>
        <taxon>Eukaryota</taxon>
        <taxon>Metazoa</taxon>
        <taxon>Spiralia</taxon>
        <taxon>Lophotrochozoa</taxon>
        <taxon>Mollusca</taxon>
        <taxon>Bivalvia</taxon>
        <taxon>Autobranchia</taxon>
        <taxon>Heteroconchia</taxon>
        <taxon>Euheterodonta</taxon>
        <taxon>Imparidentia</taxon>
        <taxon>Neoheterodontei</taxon>
        <taxon>Myida</taxon>
        <taxon>Dreissenoidea</taxon>
        <taxon>Dreissenidae</taxon>
        <taxon>Dreissena</taxon>
    </lineage>
</organism>
<reference evidence="1" key="1">
    <citation type="journal article" date="2019" name="bioRxiv">
        <title>The Genome of the Zebra Mussel, Dreissena polymorpha: A Resource for Invasive Species Research.</title>
        <authorList>
            <person name="McCartney M.A."/>
            <person name="Auch B."/>
            <person name="Kono T."/>
            <person name="Mallez S."/>
            <person name="Zhang Y."/>
            <person name="Obille A."/>
            <person name="Becker A."/>
            <person name="Abrahante J.E."/>
            <person name="Garbe J."/>
            <person name="Badalamenti J.P."/>
            <person name="Herman A."/>
            <person name="Mangelson H."/>
            <person name="Liachko I."/>
            <person name="Sullivan S."/>
            <person name="Sone E.D."/>
            <person name="Koren S."/>
            <person name="Silverstein K.A.T."/>
            <person name="Beckman K.B."/>
            <person name="Gohl D.M."/>
        </authorList>
    </citation>
    <scope>NUCLEOTIDE SEQUENCE</scope>
    <source>
        <strain evidence="1">Duluth1</strain>
        <tissue evidence="1">Whole animal</tissue>
    </source>
</reference>
<evidence type="ECO:0000313" key="2">
    <source>
        <dbReference type="Proteomes" id="UP000828390"/>
    </source>
</evidence>
<name>A0A9D4I2Z9_DREPO</name>
<keyword evidence="2" id="KW-1185">Reference proteome</keyword>